<dbReference type="GO" id="GO:0046872">
    <property type="term" value="F:metal ion binding"/>
    <property type="evidence" value="ECO:0007669"/>
    <property type="project" value="UniProtKB-KW"/>
</dbReference>
<keyword evidence="9 20" id="KW-0812">Transmembrane</keyword>
<dbReference type="Gene3D" id="3.40.630.10">
    <property type="entry name" value="Zn peptidases"/>
    <property type="match status" value="1"/>
</dbReference>
<dbReference type="FunFam" id="3.40.630.10:FF:000008">
    <property type="entry name" value="Endoplasmic reticulum metallopeptidase 1"/>
    <property type="match status" value="1"/>
</dbReference>
<dbReference type="GO" id="GO:0006508">
    <property type="term" value="P:proteolysis"/>
    <property type="evidence" value="ECO:0007669"/>
    <property type="project" value="UniProtKB-KW"/>
</dbReference>
<comment type="cofactor">
    <cofactor evidence="1">
        <name>Zn(2+)</name>
        <dbReference type="ChEBI" id="CHEBI:29105"/>
    </cofactor>
</comment>
<evidence type="ECO:0000256" key="11">
    <source>
        <dbReference type="ARBA" id="ARBA00022801"/>
    </source>
</evidence>
<dbReference type="Proteomes" id="UP000316621">
    <property type="component" value="Chromosome 9"/>
</dbReference>
<evidence type="ECO:0000259" key="21">
    <source>
        <dbReference type="Pfam" id="PF04389"/>
    </source>
</evidence>
<proteinExistence type="inferred from homology"/>
<dbReference type="InterPro" id="IPR045175">
    <property type="entry name" value="M28_fam"/>
</dbReference>
<keyword evidence="10" id="KW-0479">Metal-binding</keyword>
<gene>
    <name evidence="22" type="ORF">C5167_000470</name>
</gene>
<feature type="transmembrane region" description="Helical" evidence="20">
    <location>
        <begin position="440"/>
        <end position="464"/>
    </location>
</feature>
<evidence type="ECO:0000256" key="13">
    <source>
        <dbReference type="ARBA" id="ARBA00022833"/>
    </source>
</evidence>
<dbReference type="Gramene" id="RZC76348">
    <property type="protein sequence ID" value="RZC76348"/>
    <property type="gene ID" value="C5167_000470"/>
</dbReference>
<protein>
    <recommendedName>
        <fullName evidence="6">Vacuolar membrane protease</fullName>
    </recommendedName>
    <alternativeName>
        <fullName evidence="18">FXNA-related family protease 1</fullName>
    </alternativeName>
</protein>
<keyword evidence="15" id="KW-0482">Metalloprotease</keyword>
<name>A0A4Y7KW02_PAPSO</name>
<sequence length="920" mass="100922">MAPRKKPNSSSKTSTESKENADLPSKSIDDKIKVKSKTESLPYKRSSLVWISLLCVFIYSSWAVHHYQFDVLPRPLSLKQAGKRGFSEELAIKHLKSLADFGPHPVGSDALDLALQYVLAETEKIKKLAHWEVEVQVDLFHVESGSNNDLKKGLFIGRTLVYADLKHVVVRILPKYSSEAEENAILVSSHIDTVYSTGGAGDCSSCVGVMLELARGVSQWGGFKNAIIFLFNTGEEEGLNGAHSFITQHPWSSSIRLAVDLEAMGIGGKSSIFQTGPDPWAIESFAKVAKYPAAQIIAQDLFNSGVIKSSTDFQIYQEVAGLPGLDFAFTDNGAVYHTKNDKIELLRPGSLQHLGENMLAFLLETAGSSNIPKEKTVKIGKDTREDQAVFFDILGSYMVVYRQRLATMLQNSVVLQSILIWATSVSMGGYPAAGSLGLSLLSVLLMWVFSLSFSLLVAFVLPLICSSPAPYIANPWVVIGLFAAPAVLGALTGQHIGYLLLVKFLKNASTKREKNTSSVVQADRINLEAERWIYKSGFLQWLLILMAGNFYKIGSSYIAFLWLVSPAFAFGFLEATLTKARSPKPLKIATLVLGSALPVLISSGTFIRLTGTITGMIVRLERNPGNTPEWLGNVMVAVFVATVVCLTLVYLLSYFHLSGPKRSVVFASFALFGLTLAGVLSGTIPPFSEDVARTVNVVHVVESTGTHGDTPPQNSYISMFSQTPGKLVKELEHLNDEGFVCGKDKVTDFVAFTVNYGCWSSKDTESGWSESEIPTIKAKNDRVKDETVTEVSIDTKLSTRWILAINTKEIDDFKIEANSKELVQIGNSGGVDGWHIIQFSGGKNSPTKFDFTLFWSHNSTRSTQTKGDRKSPLLKLRTDVDRWTPKAERVLIKLPKWCSLFGKSTSPQGLAFLTSLPLDF</sequence>
<dbReference type="STRING" id="3469.A0A4Y7KW02"/>
<evidence type="ECO:0000256" key="17">
    <source>
        <dbReference type="ARBA" id="ARBA00023180"/>
    </source>
</evidence>
<dbReference type="SUPFAM" id="SSF53187">
    <property type="entry name" value="Zn-dependent exopeptidases"/>
    <property type="match status" value="1"/>
</dbReference>
<evidence type="ECO:0000256" key="4">
    <source>
        <dbReference type="ARBA" id="ARBA00004477"/>
    </source>
</evidence>
<evidence type="ECO:0000256" key="3">
    <source>
        <dbReference type="ARBA" id="ARBA00004128"/>
    </source>
</evidence>
<keyword evidence="16 20" id="KW-0472">Membrane</keyword>
<dbReference type="AlphaFoldDB" id="A0A4Y7KW02"/>
<evidence type="ECO:0000256" key="1">
    <source>
        <dbReference type="ARBA" id="ARBA00001947"/>
    </source>
</evidence>
<keyword evidence="14 20" id="KW-1133">Transmembrane helix</keyword>
<dbReference type="EMBL" id="CM010723">
    <property type="protein sequence ID" value="RZC76348.1"/>
    <property type="molecule type" value="Genomic_DNA"/>
</dbReference>
<feature type="compositionally biased region" description="Basic and acidic residues" evidence="19">
    <location>
        <begin position="15"/>
        <end position="26"/>
    </location>
</feature>
<evidence type="ECO:0000256" key="2">
    <source>
        <dbReference type="ARBA" id="ARBA00003273"/>
    </source>
</evidence>
<dbReference type="GO" id="GO:0005789">
    <property type="term" value="C:endoplasmic reticulum membrane"/>
    <property type="evidence" value="ECO:0007669"/>
    <property type="project" value="UniProtKB-SubCell"/>
</dbReference>
<evidence type="ECO:0000256" key="6">
    <source>
        <dbReference type="ARBA" id="ARBA00017435"/>
    </source>
</evidence>
<feature type="transmembrane region" description="Helical" evidence="20">
    <location>
        <begin position="664"/>
        <end position="684"/>
    </location>
</feature>
<feature type="domain" description="Peptidase M28" evidence="21">
    <location>
        <begin position="175"/>
        <end position="361"/>
    </location>
</feature>
<reference evidence="22 23" key="1">
    <citation type="journal article" date="2018" name="Science">
        <title>The opium poppy genome and morphinan production.</title>
        <authorList>
            <person name="Guo L."/>
            <person name="Winzer T."/>
            <person name="Yang X."/>
            <person name="Li Y."/>
            <person name="Ning Z."/>
            <person name="He Z."/>
            <person name="Teodor R."/>
            <person name="Lu Y."/>
            <person name="Bowser T.A."/>
            <person name="Graham I.A."/>
            <person name="Ye K."/>
        </authorList>
    </citation>
    <scope>NUCLEOTIDE SEQUENCE [LARGE SCALE GENOMIC DNA]</scope>
    <source>
        <strain evidence="23">cv. HN1</strain>
        <tissue evidence="22">Leaves</tissue>
    </source>
</reference>
<evidence type="ECO:0000256" key="19">
    <source>
        <dbReference type="SAM" id="MobiDB-lite"/>
    </source>
</evidence>
<evidence type="ECO:0000256" key="10">
    <source>
        <dbReference type="ARBA" id="ARBA00022723"/>
    </source>
</evidence>
<evidence type="ECO:0000256" key="18">
    <source>
        <dbReference type="ARBA" id="ARBA00031512"/>
    </source>
</evidence>
<dbReference type="Pfam" id="PF04389">
    <property type="entry name" value="Peptidase_M28"/>
    <property type="match status" value="1"/>
</dbReference>
<keyword evidence="12" id="KW-0256">Endoplasmic reticulum</keyword>
<comment type="function">
    <text evidence="2">May be involved in vacuolar sorting and osmoregulation.</text>
</comment>
<evidence type="ECO:0000256" key="14">
    <source>
        <dbReference type="ARBA" id="ARBA00022989"/>
    </source>
</evidence>
<dbReference type="CDD" id="cd03875">
    <property type="entry name" value="M28_Fxna_like"/>
    <property type="match status" value="1"/>
</dbReference>
<evidence type="ECO:0000256" key="15">
    <source>
        <dbReference type="ARBA" id="ARBA00023049"/>
    </source>
</evidence>
<evidence type="ECO:0000256" key="20">
    <source>
        <dbReference type="SAM" id="Phobius"/>
    </source>
</evidence>
<dbReference type="GO" id="GO:0008235">
    <property type="term" value="F:metalloexopeptidase activity"/>
    <property type="evidence" value="ECO:0007669"/>
    <property type="project" value="InterPro"/>
</dbReference>
<keyword evidence="17" id="KW-0325">Glycoprotein</keyword>
<evidence type="ECO:0000256" key="12">
    <source>
        <dbReference type="ARBA" id="ARBA00022824"/>
    </source>
</evidence>
<keyword evidence="13" id="KW-0862">Zinc</keyword>
<dbReference type="OrthoDB" id="76293at2759"/>
<feature type="transmembrane region" description="Helical" evidence="20">
    <location>
        <begin position="476"/>
        <end position="502"/>
    </location>
</feature>
<evidence type="ECO:0000256" key="16">
    <source>
        <dbReference type="ARBA" id="ARBA00023136"/>
    </source>
</evidence>
<accession>A0A4Y7KW02</accession>
<feature type="transmembrane region" description="Helical" evidence="20">
    <location>
        <begin position="589"/>
        <end position="610"/>
    </location>
</feature>
<evidence type="ECO:0000256" key="9">
    <source>
        <dbReference type="ARBA" id="ARBA00022692"/>
    </source>
</evidence>
<comment type="similarity">
    <text evidence="5">Belongs to the peptidase M28 family.</text>
</comment>
<evidence type="ECO:0000256" key="8">
    <source>
        <dbReference type="ARBA" id="ARBA00022670"/>
    </source>
</evidence>
<feature type="region of interest" description="Disordered" evidence="19">
    <location>
        <begin position="1"/>
        <end position="26"/>
    </location>
</feature>
<evidence type="ECO:0000313" key="23">
    <source>
        <dbReference type="Proteomes" id="UP000316621"/>
    </source>
</evidence>
<dbReference type="GO" id="GO:0005774">
    <property type="term" value="C:vacuolar membrane"/>
    <property type="evidence" value="ECO:0007669"/>
    <property type="project" value="UniProtKB-SubCell"/>
</dbReference>
<dbReference type="PANTHER" id="PTHR12147:SF58">
    <property type="entry name" value="VACUOLAR MEMBRANE PROTEASE"/>
    <property type="match status" value="1"/>
</dbReference>
<organism evidence="22 23">
    <name type="scientific">Papaver somniferum</name>
    <name type="common">Opium poppy</name>
    <dbReference type="NCBI Taxonomy" id="3469"/>
    <lineage>
        <taxon>Eukaryota</taxon>
        <taxon>Viridiplantae</taxon>
        <taxon>Streptophyta</taxon>
        <taxon>Embryophyta</taxon>
        <taxon>Tracheophyta</taxon>
        <taxon>Spermatophyta</taxon>
        <taxon>Magnoliopsida</taxon>
        <taxon>Ranunculales</taxon>
        <taxon>Papaveraceae</taxon>
        <taxon>Papaveroideae</taxon>
        <taxon>Papaver</taxon>
    </lineage>
</organism>
<dbReference type="InterPro" id="IPR048024">
    <property type="entry name" value="Fxna-like_M28_dom"/>
</dbReference>
<feature type="transmembrane region" description="Helical" evidence="20">
    <location>
        <begin position="630"/>
        <end position="652"/>
    </location>
</feature>
<keyword evidence="11" id="KW-0378">Hydrolase</keyword>
<keyword evidence="7" id="KW-0926">Vacuole</keyword>
<evidence type="ECO:0000256" key="7">
    <source>
        <dbReference type="ARBA" id="ARBA00022554"/>
    </source>
</evidence>
<keyword evidence="23" id="KW-1185">Reference proteome</keyword>
<evidence type="ECO:0000256" key="5">
    <source>
        <dbReference type="ARBA" id="ARBA00010918"/>
    </source>
</evidence>
<evidence type="ECO:0000313" key="22">
    <source>
        <dbReference type="EMBL" id="RZC76348.1"/>
    </source>
</evidence>
<keyword evidence="8" id="KW-0645">Protease</keyword>
<feature type="transmembrane region" description="Helical" evidence="20">
    <location>
        <begin position="47"/>
        <end position="65"/>
    </location>
</feature>
<dbReference type="InterPro" id="IPR007484">
    <property type="entry name" value="Peptidase_M28"/>
</dbReference>
<dbReference type="OMA" id="FKHAVIF"/>
<dbReference type="PANTHER" id="PTHR12147">
    <property type="entry name" value="METALLOPEPTIDASE M28 FAMILY MEMBER"/>
    <property type="match status" value="1"/>
</dbReference>
<feature type="transmembrane region" description="Helical" evidence="20">
    <location>
        <begin position="557"/>
        <end position="577"/>
    </location>
</feature>
<comment type="subcellular location">
    <subcellularLocation>
        <location evidence="4">Endoplasmic reticulum membrane</location>
        <topology evidence="4">Multi-pass membrane protein</topology>
    </subcellularLocation>
    <subcellularLocation>
        <location evidence="3">Vacuole membrane</location>
        <topology evidence="3">Multi-pass membrane protein</topology>
    </subcellularLocation>
</comment>